<proteinExistence type="predicted"/>
<sequence length="103" mass="10974">MRTVLDVEQVDAVLAEDDDHVWLARWGTSASAQVVELPPGTHEFADRWSLSFAPGERGVDLSKLFAVVLADAAAVLCDGFLLDEIGLVGGGQRTAGDLIKVLL</sequence>
<dbReference type="AlphaFoldDB" id="A0A7G6X6C2"/>
<reference evidence="1 2" key="2">
    <citation type="journal article" date="2020" name="Microbiol. Resour. Announc.">
        <title>Antarctic desert soil bacteria exhibit high novel natural product potential, evaluated through long-read genome sequencing and comparative genomics.</title>
        <authorList>
            <person name="Benaud N."/>
            <person name="Edwards R.J."/>
            <person name="Amos T.G."/>
            <person name="D'Agostino P.M."/>
            <person name="Gutierrez-Chavez C."/>
            <person name="Montgomery K."/>
            <person name="Nicetic I."/>
            <person name="Ferrari B.C."/>
        </authorList>
    </citation>
    <scope>NUCLEOTIDE SEQUENCE [LARGE SCALE GENOMIC DNA]</scope>
    <source>
        <strain evidence="1 2">SPB151</strain>
    </source>
</reference>
<gene>
    <name evidence="1" type="ORF">F1D05_32540</name>
</gene>
<evidence type="ECO:0000313" key="2">
    <source>
        <dbReference type="Proteomes" id="UP000515563"/>
    </source>
</evidence>
<accession>A0A7G6X6C2</accession>
<name>A0A7G6X6C2_9ACTN</name>
<keyword evidence="2" id="KW-1185">Reference proteome</keyword>
<organism evidence="1 2">
    <name type="scientific">Kribbella qitaiheensis</name>
    <dbReference type="NCBI Taxonomy" id="1544730"/>
    <lineage>
        <taxon>Bacteria</taxon>
        <taxon>Bacillati</taxon>
        <taxon>Actinomycetota</taxon>
        <taxon>Actinomycetes</taxon>
        <taxon>Propionibacteriales</taxon>
        <taxon>Kribbellaceae</taxon>
        <taxon>Kribbella</taxon>
    </lineage>
</organism>
<reference evidence="2" key="1">
    <citation type="submission" date="2019-09" db="EMBL/GenBank/DDBJ databases">
        <title>Antimicrobial potential of Antarctic Bacteria.</title>
        <authorList>
            <person name="Benaud N."/>
            <person name="Edwards R.J."/>
            <person name="Ferrari B.C."/>
        </authorList>
    </citation>
    <scope>NUCLEOTIDE SEQUENCE [LARGE SCALE GENOMIC DNA]</scope>
    <source>
        <strain evidence="2">SPB151</strain>
    </source>
</reference>
<dbReference type="EMBL" id="CP043661">
    <property type="protein sequence ID" value="QNE21787.1"/>
    <property type="molecule type" value="Genomic_DNA"/>
</dbReference>
<evidence type="ECO:0000313" key="1">
    <source>
        <dbReference type="EMBL" id="QNE21787.1"/>
    </source>
</evidence>
<dbReference type="KEGG" id="kqi:F1D05_32540"/>
<protein>
    <submittedName>
        <fullName evidence="1">Uncharacterized protein</fullName>
    </submittedName>
</protein>
<dbReference type="Proteomes" id="UP000515563">
    <property type="component" value="Chromosome"/>
</dbReference>
<dbReference type="RefSeq" id="WP_185444193.1">
    <property type="nucleotide sequence ID" value="NZ_CP043661.1"/>
</dbReference>